<evidence type="ECO:0000313" key="2">
    <source>
        <dbReference type="EMBL" id="EMT74613.1"/>
    </source>
</evidence>
<dbReference type="EMBL" id="KB726184">
    <property type="protein sequence ID" value="EMT74613.1"/>
    <property type="molecule type" value="Genomic_DNA"/>
</dbReference>
<name>N1S713_FUSC4</name>
<keyword evidence="3" id="KW-1185">Reference proteome</keyword>
<dbReference type="OrthoDB" id="5220943at2759"/>
<reference evidence="3" key="2">
    <citation type="journal article" date="2014" name="PLoS ONE">
        <title>Genome and Transcriptome Analysis of the Fungal Pathogen Fusarium oxysporum f. sp. cubense Causing Banana Vascular Wilt Disease.</title>
        <authorList>
            <person name="Guo L."/>
            <person name="Han L."/>
            <person name="Yang L."/>
            <person name="Zeng H."/>
            <person name="Fan D."/>
            <person name="Zhu Y."/>
            <person name="Feng Y."/>
            <person name="Wang G."/>
            <person name="Peng C."/>
            <person name="Jiang X."/>
            <person name="Zhou D."/>
            <person name="Ni P."/>
            <person name="Liang C."/>
            <person name="Liu L."/>
            <person name="Wang J."/>
            <person name="Mao C."/>
            <person name="Fang X."/>
            <person name="Peng M."/>
            <person name="Huang J."/>
        </authorList>
    </citation>
    <scope>NUCLEOTIDE SEQUENCE [LARGE SCALE GENOMIC DNA]</scope>
    <source>
        <strain evidence="3">race 4</strain>
    </source>
</reference>
<dbReference type="AlphaFoldDB" id="N1S713"/>
<accession>N1S713</accession>
<dbReference type="HOGENOM" id="CLU_885777_0_0_1"/>
<gene>
    <name evidence="2" type="ORF">FOC4_g10000739</name>
</gene>
<evidence type="ECO:0000256" key="1">
    <source>
        <dbReference type="SAM" id="MobiDB-lite"/>
    </source>
</evidence>
<evidence type="ECO:0000313" key="3">
    <source>
        <dbReference type="Proteomes" id="UP000016929"/>
    </source>
</evidence>
<reference evidence="3" key="1">
    <citation type="submission" date="2012-09" db="EMBL/GenBank/DDBJ databases">
        <title>Genome sequencing and comparative transcriptomics of race 1 and race 4 of banana pathogen: Fusarium oxysporum f. sp. cubense.</title>
        <authorList>
            <person name="Fang X."/>
            <person name="Huang J."/>
        </authorList>
    </citation>
    <scope>NUCLEOTIDE SEQUENCE [LARGE SCALE GENOMIC DNA]</scope>
    <source>
        <strain evidence="3">race 4</strain>
    </source>
</reference>
<organism evidence="2 3">
    <name type="scientific">Fusarium oxysporum f. sp. cubense (strain race 4)</name>
    <name type="common">Panama disease fungus</name>
    <dbReference type="NCBI Taxonomy" id="2502994"/>
    <lineage>
        <taxon>Eukaryota</taxon>
        <taxon>Fungi</taxon>
        <taxon>Dikarya</taxon>
        <taxon>Ascomycota</taxon>
        <taxon>Pezizomycotina</taxon>
        <taxon>Sordariomycetes</taxon>
        <taxon>Hypocreomycetidae</taxon>
        <taxon>Hypocreales</taxon>
        <taxon>Nectriaceae</taxon>
        <taxon>Fusarium</taxon>
        <taxon>Fusarium oxysporum species complex</taxon>
    </lineage>
</organism>
<feature type="region of interest" description="Disordered" evidence="1">
    <location>
        <begin position="294"/>
        <end position="314"/>
    </location>
</feature>
<feature type="compositionally biased region" description="Polar residues" evidence="1">
    <location>
        <begin position="303"/>
        <end position="314"/>
    </location>
</feature>
<dbReference type="STRING" id="1229665.N1S713"/>
<protein>
    <submittedName>
        <fullName evidence="2">Uncharacterized protein</fullName>
    </submittedName>
</protein>
<sequence>MSSPLQISTTSAEMPIPGGALQKDMIRALGSPMSIYDIDRTASQAIVSGTVAYTAAMKQSKWLQIPTEPEGKVPGIYVIGLKRSLKGGKFLNVIETERLIDGLRRYVKGARLCRTNQSQDALDSADKELVKWVSTVDWQGGYNLRPDSMPSPQSIQSDGEFSKIEGLISSFELRCDRQLDPTGKHGFNVVEARGAGFSMLTGTLNVLEKSAEMLFGHQNTVKQNLDTTVAGIDERPDFLETLDSVRNKGGDLVKQAKHLTTNDSNFQCDTFQKLQDAMMARKEEQSEQIEMVHKQRKQKEQSVKITQFRQSQRL</sequence>
<proteinExistence type="predicted"/>
<dbReference type="Proteomes" id="UP000016929">
    <property type="component" value="Unassembled WGS sequence"/>
</dbReference>